<evidence type="ECO:0000256" key="2">
    <source>
        <dbReference type="ARBA" id="ARBA00022448"/>
    </source>
</evidence>
<dbReference type="InterPro" id="IPR036259">
    <property type="entry name" value="MFS_trans_sf"/>
</dbReference>
<evidence type="ECO:0000256" key="5">
    <source>
        <dbReference type="ARBA" id="ARBA00023136"/>
    </source>
</evidence>
<accession>Q17EZ0</accession>
<dbReference type="GO" id="GO:0008506">
    <property type="term" value="F:sucrose:proton symporter activity"/>
    <property type="evidence" value="ECO:0007669"/>
    <property type="project" value="TreeGrafter"/>
</dbReference>
<keyword evidence="4 6" id="KW-1133">Transmembrane helix</keyword>
<feature type="transmembrane region" description="Helical" evidence="6">
    <location>
        <begin position="488"/>
        <end position="510"/>
    </location>
</feature>
<dbReference type="PhylomeDB" id="Q17EZ0"/>
<keyword evidence="5 6" id="KW-0472">Membrane</keyword>
<keyword evidence="2" id="KW-0813">Transport</keyword>
<feature type="transmembrane region" description="Helical" evidence="6">
    <location>
        <begin position="416"/>
        <end position="434"/>
    </location>
</feature>
<dbReference type="HOGENOM" id="CLU_015081_2_1_1"/>
<reference evidence="7" key="3">
    <citation type="submission" date="2012-09" db="EMBL/GenBank/DDBJ databases">
        <authorList>
            <consortium name="VectorBase"/>
        </authorList>
    </citation>
    <scope>NUCLEOTIDE SEQUENCE</scope>
    <source>
        <strain evidence="7">Liverpool</strain>
    </source>
</reference>
<evidence type="ECO:0000313" key="7">
    <source>
        <dbReference type="EMBL" id="EAT45069.1"/>
    </source>
</evidence>
<dbReference type="Gene3D" id="1.20.1250.20">
    <property type="entry name" value="MFS general substrate transporter like domains"/>
    <property type="match status" value="1"/>
</dbReference>
<dbReference type="SUPFAM" id="SSF103473">
    <property type="entry name" value="MFS general substrate transporter"/>
    <property type="match status" value="1"/>
</dbReference>
<dbReference type="KEGG" id="aag:5578678"/>
<dbReference type="STRING" id="7159.Q17EZ0"/>
<reference evidence="7" key="2">
    <citation type="journal article" date="2007" name="Science">
        <title>Genome sequence of Aedes aegypti, a major arbovirus vector.</title>
        <authorList>
            <person name="Nene V."/>
            <person name="Wortman J.R."/>
            <person name="Lawson D."/>
            <person name="Haas B."/>
            <person name="Kodira C."/>
            <person name="Tu Z.J."/>
            <person name="Loftus B."/>
            <person name="Xi Z."/>
            <person name="Megy K."/>
            <person name="Grabherr M."/>
            <person name="Ren Q."/>
            <person name="Zdobnov E.M."/>
            <person name="Lobo N.F."/>
            <person name="Campbell K.S."/>
            <person name="Brown S.E."/>
            <person name="Bonaldo M.F."/>
            <person name="Zhu J."/>
            <person name="Sinkins S.P."/>
            <person name="Hogenkamp D.G."/>
            <person name="Amedeo P."/>
            <person name="Arensburger P."/>
            <person name="Atkinson P.W."/>
            <person name="Bidwell S."/>
            <person name="Biedler J."/>
            <person name="Birney E."/>
            <person name="Bruggner R.V."/>
            <person name="Costas J."/>
            <person name="Coy M.R."/>
            <person name="Crabtree J."/>
            <person name="Crawford M."/>
            <person name="Debruyn B."/>
            <person name="Decaprio D."/>
            <person name="Eiglmeier K."/>
            <person name="Eisenstadt E."/>
            <person name="El-Dorry H."/>
            <person name="Gelbart W.M."/>
            <person name="Gomes S.L."/>
            <person name="Hammond M."/>
            <person name="Hannick L.I."/>
            <person name="Hogan J.R."/>
            <person name="Holmes M.H."/>
            <person name="Jaffe D."/>
            <person name="Johnston J.S."/>
            <person name="Kennedy R.C."/>
            <person name="Koo H."/>
            <person name="Kravitz S."/>
            <person name="Kriventseva E.V."/>
            <person name="Kulp D."/>
            <person name="Labutti K."/>
            <person name="Lee E."/>
            <person name="Li S."/>
            <person name="Lovin D.D."/>
            <person name="Mao C."/>
            <person name="Mauceli E."/>
            <person name="Menck C.F."/>
            <person name="Miller J.R."/>
            <person name="Montgomery P."/>
            <person name="Mori A."/>
            <person name="Nascimento A.L."/>
            <person name="Naveira H.F."/>
            <person name="Nusbaum C."/>
            <person name="O'leary S."/>
            <person name="Orvis J."/>
            <person name="Pertea M."/>
            <person name="Quesneville H."/>
            <person name="Reidenbach K.R."/>
            <person name="Rogers Y.H."/>
            <person name="Roth C.W."/>
            <person name="Schneider J.R."/>
            <person name="Schatz M."/>
            <person name="Shumway M."/>
            <person name="Stanke M."/>
            <person name="Stinson E.O."/>
            <person name="Tubio J.M."/>
            <person name="Vanzee J.P."/>
            <person name="Verjovski-Almeida S."/>
            <person name="Werner D."/>
            <person name="White O."/>
            <person name="Wyder S."/>
            <person name="Zeng Q."/>
            <person name="Zhao Q."/>
            <person name="Zhao Y."/>
            <person name="Hill C.A."/>
            <person name="Raikhel A.S."/>
            <person name="Soares M.B."/>
            <person name="Knudson D.L."/>
            <person name="Lee N.H."/>
            <person name="Galagan J."/>
            <person name="Salzberg S.L."/>
            <person name="Paulsen I.T."/>
            <person name="Dimopoulos G."/>
            <person name="Collins F.H."/>
            <person name="Birren B."/>
            <person name="Fraser-Liggett C.M."/>
            <person name="Severson D.W."/>
        </authorList>
    </citation>
    <scope>NUCLEOTIDE SEQUENCE [LARGE SCALE GENOMIC DNA]</scope>
    <source>
        <strain evidence="7">Liverpool</strain>
    </source>
</reference>
<evidence type="ECO:0000256" key="1">
    <source>
        <dbReference type="ARBA" id="ARBA00004141"/>
    </source>
</evidence>
<feature type="transmembrane region" description="Helical" evidence="6">
    <location>
        <begin position="384"/>
        <end position="404"/>
    </location>
</feature>
<dbReference type="PANTHER" id="PTHR19432">
    <property type="entry name" value="SUGAR TRANSPORTER"/>
    <property type="match status" value="1"/>
</dbReference>
<dbReference type="GO" id="GO:0016020">
    <property type="term" value="C:membrane"/>
    <property type="evidence" value="ECO:0007669"/>
    <property type="project" value="UniProtKB-SubCell"/>
</dbReference>
<feature type="transmembrane region" description="Helical" evidence="6">
    <location>
        <begin position="158"/>
        <end position="176"/>
    </location>
</feature>
<comment type="subcellular location">
    <subcellularLocation>
        <location evidence="1">Membrane</location>
        <topology evidence="1">Multi-pass membrane protein</topology>
    </subcellularLocation>
</comment>
<feature type="transmembrane region" description="Helical" evidence="6">
    <location>
        <begin position="197"/>
        <end position="218"/>
    </location>
</feature>
<dbReference type="Proteomes" id="UP000682892">
    <property type="component" value="Unassembled WGS sequence"/>
</dbReference>
<dbReference type="PANTHER" id="PTHR19432:SF35">
    <property type="entry name" value="SOLUTE CARRIER FAMILY 45 MEMBER 3 ISOFORM X1"/>
    <property type="match status" value="1"/>
</dbReference>
<organism evidence="7 8">
    <name type="scientific">Aedes aegypti</name>
    <name type="common">Yellowfever mosquito</name>
    <name type="synonym">Culex aegypti</name>
    <dbReference type="NCBI Taxonomy" id="7159"/>
    <lineage>
        <taxon>Eukaryota</taxon>
        <taxon>Metazoa</taxon>
        <taxon>Ecdysozoa</taxon>
        <taxon>Arthropoda</taxon>
        <taxon>Hexapoda</taxon>
        <taxon>Insecta</taxon>
        <taxon>Pterygota</taxon>
        <taxon>Neoptera</taxon>
        <taxon>Endopterygota</taxon>
        <taxon>Diptera</taxon>
        <taxon>Nematocera</taxon>
        <taxon>Culicoidea</taxon>
        <taxon>Culicidae</taxon>
        <taxon>Culicinae</taxon>
        <taxon>Aedini</taxon>
        <taxon>Aedes</taxon>
        <taxon>Stegomyia</taxon>
    </lineage>
</organism>
<dbReference type="EMBL" id="CH477278">
    <property type="protein sequence ID" value="EAT45069.1"/>
    <property type="molecule type" value="Genomic_DNA"/>
</dbReference>
<dbReference type="eggNOG" id="KOG0637">
    <property type="taxonomic scope" value="Eukaryota"/>
</dbReference>
<feature type="transmembrane region" description="Helical" evidence="6">
    <location>
        <begin position="119"/>
        <end position="138"/>
    </location>
</feature>
<gene>
    <name evidence="7" type="ORF">AaeL_AAEL003633</name>
</gene>
<dbReference type="AlphaFoldDB" id="Q17EZ0"/>
<keyword evidence="3 6" id="KW-0812">Transmembrane</keyword>
<feature type="transmembrane region" description="Helical" evidence="6">
    <location>
        <begin position="238"/>
        <end position="257"/>
    </location>
</feature>
<sequence>MIELTSSDNRAVHLSDDQIMHILLHKQYEHARLQSCNYSHLFRPKTRWEFVRLTMIIVSIQFTYAAETAFVSPILLSIGLSHTFMTMIWAISPTLGFFLAPLVASLSDQLRVSWGRRRPVLLVLSITLMLGLVVLPHGRTIGLWFGDEDVSPQNMSGFRWGILITTLGLVMADFSVETTNGLSRTYFLDMCIKEDHPTVLTVAVMIGGIGGFIGYMLGAIDWTNTNLGEMMGSNEATVFGAVVIIVLIGTTTTLTSFREVPLGLLENDELLRPITKAAFEEEKRRQMNLTRVSSVMSMDSETAERAQVCPEECNQQPLNFKSFLTNLIRLPKALRILYFTQFLSHLGYLSYCLYFTDFVGREIFEGDALAHEGSQSMKLYHEGVRFGCLGMAIFVLSAAIYSMAIEKVIRLSSIRSVYIGGLLLNCIGMMLIAVYKSKLMVFICCITMGIEYATIYSLPFLLISQYHQKQSFNMIDGRCVQSTQTRGFGADISILSSMLFLAQIIISLSIGSVIDAYGSTTIVVYSASLFSCLAAFSATQIIYMDL</sequence>
<feature type="transmembrane region" description="Helical" evidence="6">
    <location>
        <begin position="50"/>
        <end position="75"/>
    </location>
</feature>
<feature type="transmembrane region" description="Helical" evidence="6">
    <location>
        <begin position="440"/>
        <end position="463"/>
    </location>
</feature>
<feature type="transmembrane region" description="Helical" evidence="6">
    <location>
        <begin position="522"/>
        <end position="543"/>
    </location>
</feature>
<evidence type="ECO:0000313" key="8">
    <source>
        <dbReference type="Proteomes" id="UP000682892"/>
    </source>
</evidence>
<reference evidence="7" key="1">
    <citation type="submission" date="2005-10" db="EMBL/GenBank/DDBJ databases">
        <authorList>
            <person name="Loftus B.J."/>
            <person name="Nene V.M."/>
            <person name="Hannick L.I."/>
            <person name="Bidwell S."/>
            <person name="Haas B."/>
            <person name="Amedeo P."/>
            <person name="Orvis J."/>
            <person name="Wortman J.R."/>
            <person name="White O.R."/>
            <person name="Salzberg S."/>
            <person name="Shumway M."/>
            <person name="Koo H."/>
            <person name="Zhao Y."/>
            <person name="Holmes M."/>
            <person name="Miller J."/>
            <person name="Schatz M."/>
            <person name="Pop M."/>
            <person name="Pai G."/>
            <person name="Utterback T."/>
            <person name="Rogers Y.-H."/>
            <person name="Kravitz S."/>
            <person name="Fraser C.M."/>
        </authorList>
    </citation>
    <scope>NUCLEOTIDE SEQUENCE</scope>
    <source>
        <strain evidence="7">Liverpool</strain>
    </source>
</reference>
<dbReference type="OMA" id="LSMPYAM"/>
<feature type="transmembrane region" description="Helical" evidence="6">
    <location>
        <begin position="87"/>
        <end position="107"/>
    </location>
</feature>
<evidence type="ECO:0000256" key="3">
    <source>
        <dbReference type="ARBA" id="ARBA00022692"/>
    </source>
</evidence>
<evidence type="ECO:0000256" key="6">
    <source>
        <dbReference type="SAM" id="Phobius"/>
    </source>
</evidence>
<dbReference type="VEuPathDB" id="VectorBase:AAEL003633"/>
<protein>
    <submittedName>
        <fullName evidence="7">AAEL003633-PA</fullName>
    </submittedName>
</protein>
<evidence type="ECO:0000256" key="4">
    <source>
        <dbReference type="ARBA" id="ARBA00022989"/>
    </source>
</evidence>
<dbReference type="OrthoDB" id="28755at2759"/>
<dbReference type="PaxDb" id="7159-AAEL003633-PA"/>
<name>Q17EZ0_AEDAE</name>
<proteinExistence type="predicted"/>